<dbReference type="UniPathway" id="UPA00142">
    <property type="reaction ID" value="UER00209"/>
</dbReference>
<evidence type="ECO:0000256" key="4">
    <source>
        <dbReference type="ARBA" id="ARBA00022741"/>
    </source>
</evidence>
<evidence type="ECO:0000256" key="3">
    <source>
        <dbReference type="ARBA" id="ARBA00022684"/>
    </source>
</evidence>
<name>A0A212D5F5_CEREH</name>
<evidence type="ECO:0000256" key="6">
    <source>
        <dbReference type="RuleBase" id="RU367135"/>
    </source>
</evidence>
<dbReference type="PANTHER" id="PTHR11164:SF0">
    <property type="entry name" value="GLUTAMATE--CYSTEINE LIGASE CATALYTIC SUBUNIT"/>
    <property type="match status" value="1"/>
</dbReference>
<dbReference type="InterPro" id="IPR004308">
    <property type="entry name" value="GCS"/>
</dbReference>
<evidence type="ECO:0000256" key="2">
    <source>
        <dbReference type="ARBA" id="ARBA00022598"/>
    </source>
</evidence>
<keyword evidence="5 6" id="KW-0067">ATP-binding</keyword>
<comment type="pathway">
    <text evidence="6">Sulfur metabolism; glutathione biosynthesis; glutathione from L-cysteine and L-glutamate: step 1/2.</text>
</comment>
<dbReference type="OrthoDB" id="7939818at2759"/>
<evidence type="ECO:0000313" key="7">
    <source>
        <dbReference type="EMBL" id="OWK13416.1"/>
    </source>
</evidence>
<proteinExistence type="inferred from homology"/>
<keyword evidence="3 6" id="KW-0317">Glutathione biosynthesis</keyword>
<dbReference type="GO" id="GO:0017109">
    <property type="term" value="C:glutamate-cysteine ligase complex"/>
    <property type="evidence" value="ECO:0007669"/>
    <property type="project" value="TreeGrafter"/>
</dbReference>
<dbReference type="GO" id="GO:0006750">
    <property type="term" value="P:glutathione biosynthetic process"/>
    <property type="evidence" value="ECO:0007669"/>
    <property type="project" value="UniProtKB-UniRule"/>
</dbReference>
<dbReference type="EMBL" id="MKHE01000007">
    <property type="protein sequence ID" value="OWK13416.1"/>
    <property type="molecule type" value="Genomic_DNA"/>
</dbReference>
<comment type="caution">
    <text evidence="7">The sequence shown here is derived from an EMBL/GenBank/DDBJ whole genome shotgun (WGS) entry which is preliminary data.</text>
</comment>
<dbReference type="GO" id="GO:0004357">
    <property type="term" value="F:glutamate-cysteine ligase activity"/>
    <property type="evidence" value="ECO:0007669"/>
    <property type="project" value="UniProtKB-UniRule"/>
</dbReference>
<evidence type="ECO:0000313" key="8">
    <source>
        <dbReference type="Proteomes" id="UP000242450"/>
    </source>
</evidence>
<gene>
    <name evidence="7" type="ORF">Celaphus_00014194</name>
</gene>
<comment type="similarity">
    <text evidence="6">Belongs to the glutamate--cysteine ligase type 3 family.</text>
</comment>
<keyword evidence="4 6" id="KW-0547">Nucleotide-binding</keyword>
<accession>A0A212D5F5</accession>
<keyword evidence="8" id="KW-1185">Reference proteome</keyword>
<dbReference type="Proteomes" id="UP000242450">
    <property type="component" value="Chromosome 7"/>
</dbReference>
<sequence>MGLLSQGSPLSWEETQRHADHVRRHGILQFLHIYHAVKDRHKDVLKWGDEQTRNGLWEGVSVPECDTVSLEEFSGWGVCRRRLLIHCPRPVSECH</sequence>
<dbReference type="EC" id="6.3.2.2" evidence="1 6"/>
<dbReference type="GO" id="GO:0005524">
    <property type="term" value="F:ATP binding"/>
    <property type="evidence" value="ECO:0007669"/>
    <property type="project" value="UniProtKB-UniRule"/>
</dbReference>
<dbReference type="AlphaFoldDB" id="A0A212D5F5"/>
<protein>
    <recommendedName>
        <fullName evidence="1 6">Glutamate--cysteine ligase</fullName>
        <ecNumber evidence="1 6">6.3.2.2</ecNumber>
    </recommendedName>
    <alternativeName>
        <fullName evidence="6">Gamma-ECS</fullName>
    </alternativeName>
    <alternativeName>
        <fullName evidence="6">Gamma-glutamylcysteine synthetase</fullName>
    </alternativeName>
</protein>
<evidence type="ECO:0000256" key="1">
    <source>
        <dbReference type="ARBA" id="ARBA00012220"/>
    </source>
</evidence>
<organism evidence="7 8">
    <name type="scientific">Cervus elaphus hippelaphus</name>
    <name type="common">European red deer</name>
    <dbReference type="NCBI Taxonomy" id="46360"/>
    <lineage>
        <taxon>Eukaryota</taxon>
        <taxon>Metazoa</taxon>
        <taxon>Chordata</taxon>
        <taxon>Craniata</taxon>
        <taxon>Vertebrata</taxon>
        <taxon>Euteleostomi</taxon>
        <taxon>Mammalia</taxon>
        <taxon>Eutheria</taxon>
        <taxon>Laurasiatheria</taxon>
        <taxon>Artiodactyla</taxon>
        <taxon>Ruminantia</taxon>
        <taxon>Pecora</taxon>
        <taxon>Cervidae</taxon>
        <taxon>Cervinae</taxon>
        <taxon>Cervus</taxon>
    </lineage>
</organism>
<evidence type="ECO:0000256" key="5">
    <source>
        <dbReference type="ARBA" id="ARBA00022840"/>
    </source>
</evidence>
<comment type="catalytic activity">
    <reaction evidence="6">
        <text>L-cysteine + L-glutamate + ATP = gamma-L-glutamyl-L-cysteine + ADP + phosphate + H(+)</text>
        <dbReference type="Rhea" id="RHEA:13285"/>
        <dbReference type="ChEBI" id="CHEBI:15378"/>
        <dbReference type="ChEBI" id="CHEBI:29985"/>
        <dbReference type="ChEBI" id="CHEBI:30616"/>
        <dbReference type="ChEBI" id="CHEBI:35235"/>
        <dbReference type="ChEBI" id="CHEBI:43474"/>
        <dbReference type="ChEBI" id="CHEBI:58173"/>
        <dbReference type="ChEBI" id="CHEBI:456216"/>
        <dbReference type="EC" id="6.3.2.2"/>
    </reaction>
</comment>
<keyword evidence="2 6" id="KW-0436">Ligase</keyword>
<dbReference type="PANTHER" id="PTHR11164">
    <property type="entry name" value="GLUTAMATE CYSTEINE LIGASE"/>
    <property type="match status" value="1"/>
</dbReference>
<reference evidence="7 8" key="1">
    <citation type="journal article" date="2018" name="Mol. Genet. Genomics">
        <title>The red deer Cervus elaphus genome CerEla1.0: sequencing, annotating, genes, and chromosomes.</title>
        <authorList>
            <person name="Bana N.A."/>
            <person name="Nyiri A."/>
            <person name="Nagy J."/>
            <person name="Frank K."/>
            <person name="Nagy T."/>
            <person name="Steger V."/>
            <person name="Schiller M."/>
            <person name="Lakatos P."/>
            <person name="Sugar L."/>
            <person name="Horn P."/>
            <person name="Barta E."/>
            <person name="Orosz L."/>
        </authorList>
    </citation>
    <scope>NUCLEOTIDE SEQUENCE [LARGE SCALE GENOMIC DNA]</scope>
    <source>
        <strain evidence="7">Hungarian</strain>
    </source>
</reference>